<evidence type="ECO:0000256" key="2">
    <source>
        <dbReference type="ARBA" id="ARBA00012534"/>
    </source>
</evidence>
<dbReference type="PANTHER" id="PTHR24422:SF19">
    <property type="entry name" value="CHEMOTAXIS PROTEIN METHYLTRANSFERASE"/>
    <property type="match status" value="1"/>
</dbReference>
<name>A0ABT3PHJ3_9BACT</name>
<accession>A0ABT3PHJ3</accession>
<evidence type="ECO:0000313" key="7">
    <source>
        <dbReference type="EMBL" id="MCW9705393.1"/>
    </source>
</evidence>
<evidence type="ECO:0000313" key="8">
    <source>
        <dbReference type="Proteomes" id="UP001207918"/>
    </source>
</evidence>
<feature type="domain" description="CheR-type methyltransferase" evidence="6">
    <location>
        <begin position="1"/>
        <end position="262"/>
    </location>
</feature>
<dbReference type="SUPFAM" id="SSF53335">
    <property type="entry name" value="S-adenosyl-L-methionine-dependent methyltransferases"/>
    <property type="match status" value="1"/>
</dbReference>
<dbReference type="SUPFAM" id="SSF47757">
    <property type="entry name" value="Chemotaxis receptor methyltransferase CheR, N-terminal domain"/>
    <property type="match status" value="1"/>
</dbReference>
<keyword evidence="4" id="KW-0808">Transferase</keyword>
<keyword evidence="5" id="KW-0949">S-adenosyl-L-methionine</keyword>
<dbReference type="SMART" id="SM00138">
    <property type="entry name" value="MeTrc"/>
    <property type="match status" value="1"/>
</dbReference>
<keyword evidence="8" id="KW-1185">Reference proteome</keyword>
<evidence type="ECO:0000259" key="6">
    <source>
        <dbReference type="PROSITE" id="PS50123"/>
    </source>
</evidence>
<comment type="caution">
    <text evidence="7">The sequence shown here is derived from an EMBL/GenBank/DDBJ whole genome shotgun (WGS) entry which is preliminary data.</text>
</comment>
<dbReference type="InterPro" id="IPR050903">
    <property type="entry name" value="Bact_Chemotaxis_MeTrfase"/>
</dbReference>
<dbReference type="InterPro" id="IPR000780">
    <property type="entry name" value="CheR_MeTrfase"/>
</dbReference>
<proteinExistence type="predicted"/>
<protein>
    <recommendedName>
        <fullName evidence="2">protein-glutamate O-methyltransferase</fullName>
        <ecNumber evidence="2">2.1.1.80</ecNumber>
    </recommendedName>
</protein>
<evidence type="ECO:0000256" key="5">
    <source>
        <dbReference type="ARBA" id="ARBA00022691"/>
    </source>
</evidence>
<sequence length="262" mass="30394">MKLKQTDFETIQSKIYDYCGINLHEGKQALVRSRLMKRIRKLELRGFSHYIEFLERDTSGEEFLALVDVLTTNKTSFFRESQHFDFIVENVLPKINGRQVKWWSAGCSSGEEPVSCSIVLQEQNINARAVKILGTDISRDVIRKAKRGIYPANRIKNISPSIVKKYFNSGANGQCQIKKKVRKMITYGRLNLKKKWPLNGPFQVIMCRNVMIYFNRKTQKELVSRFWEILEPGGYLFLGHSESIASADRNFENISPAVYRKK</sequence>
<dbReference type="InterPro" id="IPR029063">
    <property type="entry name" value="SAM-dependent_MTases_sf"/>
</dbReference>
<evidence type="ECO:0000256" key="1">
    <source>
        <dbReference type="ARBA" id="ARBA00001541"/>
    </source>
</evidence>
<dbReference type="PRINTS" id="PR00996">
    <property type="entry name" value="CHERMTFRASE"/>
</dbReference>
<evidence type="ECO:0000256" key="3">
    <source>
        <dbReference type="ARBA" id="ARBA00022603"/>
    </source>
</evidence>
<dbReference type="InterPro" id="IPR026024">
    <property type="entry name" value="Chemotaxis_MeTrfase_CheR"/>
</dbReference>
<dbReference type="Pfam" id="PF01739">
    <property type="entry name" value="CheR"/>
    <property type="match status" value="1"/>
</dbReference>
<dbReference type="EC" id="2.1.1.80" evidence="2"/>
<dbReference type="InterPro" id="IPR022641">
    <property type="entry name" value="CheR_N"/>
</dbReference>
<dbReference type="Pfam" id="PF03705">
    <property type="entry name" value="CheR_N"/>
    <property type="match status" value="1"/>
</dbReference>
<dbReference type="PIRSF" id="PIRSF000410">
    <property type="entry name" value="CheR"/>
    <property type="match status" value="1"/>
</dbReference>
<gene>
    <name evidence="7" type="ORF">J6I44_00940</name>
</gene>
<dbReference type="PANTHER" id="PTHR24422">
    <property type="entry name" value="CHEMOTAXIS PROTEIN METHYLTRANSFERASE"/>
    <property type="match status" value="1"/>
</dbReference>
<dbReference type="Proteomes" id="UP001207918">
    <property type="component" value="Unassembled WGS sequence"/>
</dbReference>
<reference evidence="7 8" key="1">
    <citation type="submission" date="2021-03" db="EMBL/GenBank/DDBJ databases">
        <title>Aliifodinibius sp. nov., a new bacterium isolated from saline soil.</title>
        <authorList>
            <person name="Galisteo C."/>
            <person name="De La Haba R."/>
            <person name="Sanchez-Porro C."/>
            <person name="Ventosa A."/>
        </authorList>
    </citation>
    <scope>NUCLEOTIDE SEQUENCE [LARGE SCALE GENOMIC DNA]</scope>
    <source>
        <strain evidence="7 8">1BSP15-2V2</strain>
    </source>
</reference>
<dbReference type="InterPro" id="IPR036804">
    <property type="entry name" value="CheR_N_sf"/>
</dbReference>
<dbReference type="EMBL" id="JAGGJA010000001">
    <property type="protein sequence ID" value="MCW9705393.1"/>
    <property type="molecule type" value="Genomic_DNA"/>
</dbReference>
<dbReference type="RefSeq" id="WP_265764056.1">
    <property type="nucleotide sequence ID" value="NZ_JAGGJA010000001.1"/>
</dbReference>
<organism evidence="7 8">
    <name type="scientific">Fodinibius salsisoli</name>
    <dbReference type="NCBI Taxonomy" id="2820877"/>
    <lineage>
        <taxon>Bacteria</taxon>
        <taxon>Pseudomonadati</taxon>
        <taxon>Balneolota</taxon>
        <taxon>Balneolia</taxon>
        <taxon>Balneolales</taxon>
        <taxon>Balneolaceae</taxon>
        <taxon>Fodinibius</taxon>
    </lineage>
</organism>
<dbReference type="InterPro" id="IPR022642">
    <property type="entry name" value="CheR_C"/>
</dbReference>
<evidence type="ECO:0000256" key="4">
    <source>
        <dbReference type="ARBA" id="ARBA00022679"/>
    </source>
</evidence>
<keyword evidence="3" id="KW-0489">Methyltransferase</keyword>
<dbReference type="Gene3D" id="1.10.155.10">
    <property type="entry name" value="Chemotaxis receptor methyltransferase CheR, N-terminal domain"/>
    <property type="match status" value="1"/>
</dbReference>
<dbReference type="PROSITE" id="PS50123">
    <property type="entry name" value="CHER"/>
    <property type="match status" value="1"/>
</dbReference>
<dbReference type="Gene3D" id="3.40.50.150">
    <property type="entry name" value="Vaccinia Virus protein VP39"/>
    <property type="match status" value="1"/>
</dbReference>
<comment type="catalytic activity">
    <reaction evidence="1">
        <text>L-glutamyl-[protein] + S-adenosyl-L-methionine = [protein]-L-glutamate 5-O-methyl ester + S-adenosyl-L-homocysteine</text>
        <dbReference type="Rhea" id="RHEA:24452"/>
        <dbReference type="Rhea" id="RHEA-COMP:10208"/>
        <dbReference type="Rhea" id="RHEA-COMP:10311"/>
        <dbReference type="ChEBI" id="CHEBI:29973"/>
        <dbReference type="ChEBI" id="CHEBI:57856"/>
        <dbReference type="ChEBI" id="CHEBI:59789"/>
        <dbReference type="ChEBI" id="CHEBI:82795"/>
        <dbReference type="EC" id="2.1.1.80"/>
    </reaction>
</comment>